<evidence type="ECO:0000313" key="7">
    <source>
        <dbReference type="Proteomes" id="UP000298030"/>
    </source>
</evidence>
<feature type="compositionally biased region" description="Polar residues" evidence="4">
    <location>
        <begin position="771"/>
        <end position="780"/>
    </location>
</feature>
<dbReference type="SUPFAM" id="SSF53335">
    <property type="entry name" value="S-adenosyl-L-methionine-dependent methyltransferases"/>
    <property type="match status" value="1"/>
</dbReference>
<evidence type="ECO:0000256" key="2">
    <source>
        <dbReference type="ARBA" id="ARBA00022679"/>
    </source>
</evidence>
<feature type="region of interest" description="Disordered" evidence="4">
    <location>
        <begin position="912"/>
        <end position="932"/>
    </location>
</feature>
<protein>
    <recommendedName>
        <fullName evidence="5">O-methyltransferase C-terminal domain-containing protein</fullName>
    </recommendedName>
</protein>
<dbReference type="EMBL" id="QPFP01000026">
    <property type="protein sequence ID" value="TEB29709.1"/>
    <property type="molecule type" value="Genomic_DNA"/>
</dbReference>
<accession>A0A4Y7T822</accession>
<proteinExistence type="predicted"/>
<feature type="compositionally biased region" description="Low complexity" evidence="4">
    <location>
        <begin position="58"/>
        <end position="71"/>
    </location>
</feature>
<feature type="compositionally biased region" description="Basic and acidic residues" evidence="4">
    <location>
        <begin position="38"/>
        <end position="51"/>
    </location>
</feature>
<dbReference type="OrthoDB" id="2410195at2759"/>
<comment type="caution">
    <text evidence="6">The sequence shown here is derived from an EMBL/GenBank/DDBJ whole genome shotgun (WGS) entry which is preliminary data.</text>
</comment>
<dbReference type="InterPro" id="IPR001077">
    <property type="entry name" value="COMT_C"/>
</dbReference>
<feature type="domain" description="O-methyltransferase C-terminal" evidence="5">
    <location>
        <begin position="410"/>
        <end position="534"/>
    </location>
</feature>
<dbReference type="GO" id="GO:0008171">
    <property type="term" value="F:O-methyltransferase activity"/>
    <property type="evidence" value="ECO:0007669"/>
    <property type="project" value="InterPro"/>
</dbReference>
<evidence type="ECO:0000256" key="3">
    <source>
        <dbReference type="ARBA" id="ARBA00022691"/>
    </source>
</evidence>
<evidence type="ECO:0000313" key="6">
    <source>
        <dbReference type="EMBL" id="TEB29709.1"/>
    </source>
</evidence>
<feature type="region of interest" description="Disordered" evidence="4">
    <location>
        <begin position="31"/>
        <end position="77"/>
    </location>
</feature>
<dbReference type="STRING" id="71717.A0A4Y7T822"/>
<keyword evidence="2" id="KW-0808">Transferase</keyword>
<dbReference type="Gene3D" id="3.40.50.150">
    <property type="entry name" value="Vaccinia Virus protein VP39"/>
    <property type="match status" value="1"/>
</dbReference>
<feature type="compositionally biased region" description="Low complexity" evidence="4">
    <location>
        <begin position="702"/>
        <end position="723"/>
    </location>
</feature>
<keyword evidence="1" id="KW-0489">Methyltransferase</keyword>
<dbReference type="SUPFAM" id="SSF46785">
    <property type="entry name" value="Winged helix' DNA-binding domain"/>
    <property type="match status" value="1"/>
</dbReference>
<feature type="region of interest" description="Disordered" evidence="4">
    <location>
        <begin position="760"/>
        <end position="817"/>
    </location>
</feature>
<reference evidence="6 7" key="1">
    <citation type="journal article" date="2019" name="Nat. Ecol. Evol.">
        <title>Megaphylogeny resolves global patterns of mushroom evolution.</title>
        <authorList>
            <person name="Varga T."/>
            <person name="Krizsan K."/>
            <person name="Foldi C."/>
            <person name="Dima B."/>
            <person name="Sanchez-Garcia M."/>
            <person name="Sanchez-Ramirez S."/>
            <person name="Szollosi G.J."/>
            <person name="Szarkandi J.G."/>
            <person name="Papp V."/>
            <person name="Albert L."/>
            <person name="Andreopoulos W."/>
            <person name="Angelini C."/>
            <person name="Antonin V."/>
            <person name="Barry K.W."/>
            <person name="Bougher N.L."/>
            <person name="Buchanan P."/>
            <person name="Buyck B."/>
            <person name="Bense V."/>
            <person name="Catcheside P."/>
            <person name="Chovatia M."/>
            <person name="Cooper J."/>
            <person name="Damon W."/>
            <person name="Desjardin D."/>
            <person name="Finy P."/>
            <person name="Geml J."/>
            <person name="Haridas S."/>
            <person name="Hughes K."/>
            <person name="Justo A."/>
            <person name="Karasinski D."/>
            <person name="Kautmanova I."/>
            <person name="Kiss B."/>
            <person name="Kocsube S."/>
            <person name="Kotiranta H."/>
            <person name="LaButti K.M."/>
            <person name="Lechner B.E."/>
            <person name="Liimatainen K."/>
            <person name="Lipzen A."/>
            <person name="Lukacs Z."/>
            <person name="Mihaltcheva S."/>
            <person name="Morgado L.N."/>
            <person name="Niskanen T."/>
            <person name="Noordeloos M.E."/>
            <person name="Ohm R.A."/>
            <person name="Ortiz-Santana B."/>
            <person name="Ovrebo C."/>
            <person name="Racz N."/>
            <person name="Riley R."/>
            <person name="Savchenko A."/>
            <person name="Shiryaev A."/>
            <person name="Soop K."/>
            <person name="Spirin V."/>
            <person name="Szebenyi C."/>
            <person name="Tomsovsky M."/>
            <person name="Tulloss R.E."/>
            <person name="Uehling J."/>
            <person name="Grigoriev I.V."/>
            <person name="Vagvolgyi C."/>
            <person name="Papp T."/>
            <person name="Martin F.M."/>
            <person name="Miettinen O."/>
            <person name="Hibbett D.S."/>
            <person name="Nagy L.G."/>
        </authorList>
    </citation>
    <scope>NUCLEOTIDE SEQUENCE [LARGE SCALE GENOMIC DNA]</scope>
    <source>
        <strain evidence="6 7">FP101781</strain>
    </source>
</reference>
<dbReference type="InterPro" id="IPR029063">
    <property type="entry name" value="SAM-dependent_MTases_sf"/>
</dbReference>
<evidence type="ECO:0000256" key="1">
    <source>
        <dbReference type="ARBA" id="ARBA00022603"/>
    </source>
</evidence>
<dbReference type="Gene3D" id="1.10.10.10">
    <property type="entry name" value="Winged helix-like DNA-binding domain superfamily/Winged helix DNA-binding domain"/>
    <property type="match status" value="1"/>
</dbReference>
<feature type="region of interest" description="Disordered" evidence="4">
    <location>
        <begin position="686"/>
        <end position="723"/>
    </location>
</feature>
<dbReference type="InterPro" id="IPR016461">
    <property type="entry name" value="COMT-like"/>
</dbReference>
<dbReference type="AlphaFoldDB" id="A0A4Y7T822"/>
<dbReference type="InterPro" id="IPR036390">
    <property type="entry name" value="WH_DNA-bd_sf"/>
</dbReference>
<organism evidence="6 7">
    <name type="scientific">Coprinellus micaceus</name>
    <name type="common">Glistening ink-cap mushroom</name>
    <name type="synonym">Coprinus micaceus</name>
    <dbReference type="NCBI Taxonomy" id="71717"/>
    <lineage>
        <taxon>Eukaryota</taxon>
        <taxon>Fungi</taxon>
        <taxon>Dikarya</taxon>
        <taxon>Basidiomycota</taxon>
        <taxon>Agaricomycotina</taxon>
        <taxon>Agaricomycetes</taxon>
        <taxon>Agaricomycetidae</taxon>
        <taxon>Agaricales</taxon>
        <taxon>Agaricineae</taxon>
        <taxon>Psathyrellaceae</taxon>
        <taxon>Coprinellus</taxon>
    </lineage>
</organism>
<feature type="region of interest" description="Disordered" evidence="4">
    <location>
        <begin position="112"/>
        <end position="136"/>
    </location>
</feature>
<evidence type="ECO:0000259" key="5">
    <source>
        <dbReference type="Pfam" id="PF00891"/>
    </source>
</evidence>
<dbReference type="GO" id="GO:0032259">
    <property type="term" value="P:methylation"/>
    <property type="evidence" value="ECO:0007669"/>
    <property type="project" value="UniProtKB-KW"/>
</dbReference>
<keyword evidence="3" id="KW-0949">S-adenosyl-L-methionine</keyword>
<dbReference type="PROSITE" id="PS51683">
    <property type="entry name" value="SAM_OMT_II"/>
    <property type="match status" value="1"/>
</dbReference>
<gene>
    <name evidence="6" type="ORF">FA13DRAFT_1755487</name>
</gene>
<name>A0A4Y7T822_COPMI</name>
<feature type="compositionally biased region" description="Polar residues" evidence="4">
    <location>
        <begin position="804"/>
        <end position="816"/>
    </location>
</feature>
<keyword evidence="7" id="KW-1185">Reference proteome</keyword>
<sequence>MTFAVLRSLYAIIGEALEDIEQVYQSHSQGPADAVAVDGDRDRELSTRDSSPRPNVKPSPSSTSFSNTRRSSLIRHKSSLSSGSFSASCIKAYASPPPSPCVTNIEQRFENNMTTKTPTPAPPTTGSSTRNGSVAGGASLVDFPSLDATFDPASPSETLTSHPKVMAAINRIIGACGQMTATVQTPFLTICDSVMGYHLPACMRIVEAAHVAEIIKEHGSPGLHVDRISQLCGIDASKLAHILRLLATHHIFQELSPDVFALNRISQLREYRGVGRPELKYQGTNGIAAFVGLWFPTLTPFAFAFGAIDHKVDYFGWLEGEDTKQSDLMLTGFSTELGHGSDYPSAVGLPDPQPQPIRARMAQRDILDCAPTAFSGINRFRLERFGKAMSGTGSWEAPGGVLSGFDWASLPRGSIIVDVGGGIGSTSMLLAAAFSPPNEDLGLKFIVQDREPVTAMGEKAWREKYPEHLENGTASFQVHDFFTPQPVKDAAVFLLRVVLHDWPDDYARRVLVHLREAASPETKLFLADFVLPLACADDISLESGLEGVQGARREMAPKPLLPNLGKASANGYWMDLTMNVMFNSQERTLREIVALALSAGWKVIKLTQPPGSLFGYIVAHRRANAVSNAQWTSGWDDAGNGDGMDDEVVVRRPLSRCGTPTFGSKPEPPSVADALVKFGGGVRRVRGPGAIGRGLDGRRRSISTTSSTPSFSPSPSTSSSSLLASPLKPAASIVIAKQRSFNNDAPSRSTLASHGVLGTHHAAASDIRPTRSPSPINLQIANGPRLPPPPAPPRSIRRPSSLANMRSRTTSLQQSDAPFIPPLPALSSLHCSSVSGAAVCSTKVEKPMEGAAAVPKRVIGEKRRSGGSGVANFMRGAGQKLGGMLRFERQDGNEAAKEKIEKLERKLDAYLTDSERTRGRGGQANGRGLALS</sequence>
<dbReference type="PANTHER" id="PTHR43712:SF2">
    <property type="entry name" value="O-METHYLTRANSFERASE CICE"/>
    <property type="match status" value="1"/>
</dbReference>
<evidence type="ECO:0000256" key="4">
    <source>
        <dbReference type="SAM" id="MobiDB-lite"/>
    </source>
</evidence>
<dbReference type="InterPro" id="IPR036388">
    <property type="entry name" value="WH-like_DNA-bd_sf"/>
</dbReference>
<dbReference type="Proteomes" id="UP000298030">
    <property type="component" value="Unassembled WGS sequence"/>
</dbReference>
<dbReference type="Pfam" id="PF00891">
    <property type="entry name" value="Methyltransf_2"/>
    <property type="match status" value="1"/>
</dbReference>
<dbReference type="PANTHER" id="PTHR43712">
    <property type="entry name" value="PUTATIVE (AFU_ORTHOLOGUE AFUA_4G14580)-RELATED"/>
    <property type="match status" value="1"/>
</dbReference>